<dbReference type="GO" id="GO:0005965">
    <property type="term" value="C:protein farnesyltransferase complex"/>
    <property type="evidence" value="ECO:0007669"/>
    <property type="project" value="TreeGrafter"/>
</dbReference>
<dbReference type="Gene3D" id="1.50.10.20">
    <property type="match status" value="1"/>
</dbReference>
<dbReference type="InterPro" id="IPR045089">
    <property type="entry name" value="PGGT1B-like"/>
</dbReference>
<dbReference type="VEuPathDB" id="CryptoDB:GNI_155740"/>
<comment type="similarity">
    <text evidence="2">Belongs to the protein prenyltransferase subunit beta family.</text>
</comment>
<feature type="domain" description="Prenyltransferase alpha-alpha toroid" evidence="8">
    <location>
        <begin position="33"/>
        <end position="348"/>
    </location>
</feature>
<dbReference type="OrthoDB" id="10261146at2759"/>
<dbReference type="EC" id="2.5.1.58" evidence="9"/>
<dbReference type="PANTHER" id="PTHR11774:SF6">
    <property type="entry name" value="PROTEIN FARNESYLTRANSFERASE SUBUNIT BETA"/>
    <property type="match status" value="1"/>
</dbReference>
<evidence type="ECO:0000259" key="8">
    <source>
        <dbReference type="Pfam" id="PF00432"/>
    </source>
</evidence>
<organism evidence="9 10">
    <name type="scientific">Gregarina niphandrodes</name>
    <name type="common">Septate eugregarine</name>
    <dbReference type="NCBI Taxonomy" id="110365"/>
    <lineage>
        <taxon>Eukaryota</taxon>
        <taxon>Sar</taxon>
        <taxon>Alveolata</taxon>
        <taxon>Apicomplexa</taxon>
        <taxon>Conoidasida</taxon>
        <taxon>Gregarinasina</taxon>
        <taxon>Eugregarinorida</taxon>
        <taxon>Gregarinidae</taxon>
        <taxon>Gregarina</taxon>
    </lineage>
</organism>
<evidence type="ECO:0000256" key="1">
    <source>
        <dbReference type="ARBA" id="ARBA00001947"/>
    </source>
</evidence>
<evidence type="ECO:0000256" key="4">
    <source>
        <dbReference type="ARBA" id="ARBA00022679"/>
    </source>
</evidence>
<dbReference type="PANTHER" id="PTHR11774">
    <property type="entry name" value="GERANYLGERANYL TRANSFERASE TYPE BETA SUBUNIT"/>
    <property type="match status" value="1"/>
</dbReference>
<dbReference type="SUPFAM" id="SSF48239">
    <property type="entry name" value="Terpenoid cyclases/Protein prenyltransferases"/>
    <property type="match status" value="1"/>
</dbReference>
<keyword evidence="10" id="KW-1185">Reference proteome</keyword>
<dbReference type="GO" id="GO:0004660">
    <property type="term" value="F:protein farnesyltransferase activity"/>
    <property type="evidence" value="ECO:0007669"/>
    <property type="project" value="UniProtKB-EC"/>
</dbReference>
<evidence type="ECO:0000313" key="9">
    <source>
        <dbReference type="EMBL" id="EZG43932.1"/>
    </source>
</evidence>
<evidence type="ECO:0000256" key="3">
    <source>
        <dbReference type="ARBA" id="ARBA00022602"/>
    </source>
</evidence>
<evidence type="ECO:0000256" key="7">
    <source>
        <dbReference type="ARBA" id="ARBA00022833"/>
    </source>
</evidence>
<keyword evidence="6" id="KW-0677">Repeat</keyword>
<evidence type="ECO:0000256" key="2">
    <source>
        <dbReference type="ARBA" id="ARBA00010497"/>
    </source>
</evidence>
<dbReference type="AlphaFoldDB" id="A0A023AZ79"/>
<keyword evidence="7" id="KW-0862">Zinc</keyword>
<keyword evidence="5" id="KW-0479">Metal-binding</keyword>
<dbReference type="RefSeq" id="XP_011132903.1">
    <property type="nucleotide sequence ID" value="XM_011134601.1"/>
</dbReference>
<sequence length="399" mass="43805">MNEIPSESKVEVCLLRNKILAMLEEKHDEECVLYKSEHVQFCKYPFVKELPHKLIKLHAGQTWVLYWCLHAMKLLEHQVEGDIIATAREWLAAIECEGGGFGGGAGQIAHAGLTYAAVCSAVYCNFQPHRDSLASWLRSLFTPDGAVLMHRDGEADSRSVYCAVASCHMQAVLSSDLISAVVPFLVDCQRPDGGFAAEPGAESHAGYTWCALAALAICDKLELVDSLKALEWCLNRQSVLEGGCDGRPNKLVDACYSFFVCASIVIAGYALGIRPNFSHGGLKRYLLKCCQPCYLAWLGYDKPMKSIKGGGLCDKPGTTADWYHTSYGLSGLSITSDDLAQTSPILNVCIEDWLRQREMLSKCDAQFGPGEEKFHRWYNPFSGTGDVGNEGAPAFERAP</sequence>
<proteinExistence type="inferred from homology"/>
<dbReference type="GO" id="GO:0046872">
    <property type="term" value="F:metal ion binding"/>
    <property type="evidence" value="ECO:0007669"/>
    <property type="project" value="UniProtKB-KW"/>
</dbReference>
<dbReference type="GeneID" id="22915396"/>
<evidence type="ECO:0000313" key="10">
    <source>
        <dbReference type="Proteomes" id="UP000019763"/>
    </source>
</evidence>
<name>A0A023AZ79_GRENI</name>
<reference evidence="9" key="1">
    <citation type="submission" date="2013-12" db="EMBL/GenBank/DDBJ databases">
        <authorList>
            <person name="Omoto C.K."/>
            <person name="Sibley D."/>
            <person name="Venepally P."/>
            <person name="Hadjithomas M."/>
            <person name="Karamycheva S."/>
            <person name="Brunk B."/>
            <person name="Roos D."/>
            <person name="Caler E."/>
            <person name="Lorenzi H."/>
        </authorList>
    </citation>
    <scope>NUCLEOTIDE SEQUENCE</scope>
</reference>
<comment type="caution">
    <text evidence="9">The sequence shown here is derived from an EMBL/GenBank/DDBJ whole genome shotgun (WGS) entry which is preliminary data.</text>
</comment>
<dbReference type="eggNOG" id="KOG0365">
    <property type="taxonomic scope" value="Eukaryota"/>
</dbReference>
<dbReference type="InterPro" id="IPR008930">
    <property type="entry name" value="Terpenoid_cyclase/PrenylTrfase"/>
</dbReference>
<evidence type="ECO:0000256" key="5">
    <source>
        <dbReference type="ARBA" id="ARBA00022723"/>
    </source>
</evidence>
<dbReference type="Pfam" id="PF00432">
    <property type="entry name" value="Prenyltrans"/>
    <property type="match status" value="1"/>
</dbReference>
<comment type="cofactor">
    <cofactor evidence="1">
        <name>Zn(2+)</name>
        <dbReference type="ChEBI" id="CHEBI:29105"/>
    </cofactor>
</comment>
<evidence type="ECO:0000256" key="6">
    <source>
        <dbReference type="ARBA" id="ARBA00022737"/>
    </source>
</evidence>
<dbReference type="OMA" id="MLYWIAN"/>
<gene>
    <name evidence="9" type="ORF">GNI_155740</name>
</gene>
<keyword evidence="4 9" id="KW-0808">Transferase</keyword>
<keyword evidence="3" id="KW-0637">Prenyltransferase</keyword>
<dbReference type="EMBL" id="AFNH02001162">
    <property type="protein sequence ID" value="EZG43932.1"/>
    <property type="molecule type" value="Genomic_DNA"/>
</dbReference>
<accession>A0A023AZ79</accession>
<dbReference type="InterPro" id="IPR001330">
    <property type="entry name" value="Prenyltrans"/>
</dbReference>
<protein>
    <submittedName>
        <fullName evidence="9">Prenyltransferase-like protein</fullName>
        <ecNumber evidence="9">2.5.1.58</ecNumber>
    </submittedName>
</protein>
<dbReference type="Proteomes" id="UP000019763">
    <property type="component" value="Unassembled WGS sequence"/>
</dbReference>